<dbReference type="PANTHER" id="PTHR11697:SF230">
    <property type="entry name" value="ZINC FINGER, MYM DOMAIN CONTAINING 1"/>
    <property type="match status" value="1"/>
</dbReference>
<dbReference type="InterPro" id="IPR008906">
    <property type="entry name" value="HATC_C_dom"/>
</dbReference>
<dbReference type="InterPro" id="IPR006580">
    <property type="entry name" value="Znf_TTF"/>
</dbReference>
<evidence type="ECO:0000256" key="1">
    <source>
        <dbReference type="SAM" id="MobiDB-lite"/>
    </source>
</evidence>
<dbReference type="Pfam" id="PF05699">
    <property type="entry name" value="Dimer_Tnp_hAT"/>
    <property type="match status" value="1"/>
</dbReference>
<feature type="domain" description="TTF-type" evidence="2">
    <location>
        <begin position="79"/>
        <end position="170"/>
    </location>
</feature>
<organism evidence="3 4">
    <name type="scientific">Deinandra increscens subsp. villosa</name>
    <dbReference type="NCBI Taxonomy" id="3103831"/>
    <lineage>
        <taxon>Eukaryota</taxon>
        <taxon>Viridiplantae</taxon>
        <taxon>Streptophyta</taxon>
        <taxon>Embryophyta</taxon>
        <taxon>Tracheophyta</taxon>
        <taxon>Spermatophyta</taxon>
        <taxon>Magnoliopsida</taxon>
        <taxon>eudicotyledons</taxon>
        <taxon>Gunneridae</taxon>
        <taxon>Pentapetalae</taxon>
        <taxon>asterids</taxon>
        <taxon>campanulids</taxon>
        <taxon>Asterales</taxon>
        <taxon>Asteraceae</taxon>
        <taxon>Asteroideae</taxon>
        <taxon>Heliantheae alliance</taxon>
        <taxon>Madieae</taxon>
        <taxon>Madiinae</taxon>
        <taxon>Deinandra</taxon>
    </lineage>
</organism>
<dbReference type="Pfam" id="PF14291">
    <property type="entry name" value="DUF4371"/>
    <property type="match status" value="1"/>
</dbReference>
<dbReference type="SUPFAM" id="SSF53098">
    <property type="entry name" value="Ribonuclease H-like"/>
    <property type="match status" value="1"/>
</dbReference>
<protein>
    <recommendedName>
        <fullName evidence="2">TTF-type domain-containing protein</fullName>
    </recommendedName>
</protein>
<evidence type="ECO:0000313" key="3">
    <source>
        <dbReference type="EMBL" id="KAK9065050.1"/>
    </source>
</evidence>
<reference evidence="3 4" key="1">
    <citation type="submission" date="2024-04" db="EMBL/GenBank/DDBJ databases">
        <title>The reference genome of an endangered Asteraceae, Deinandra increscens subsp. villosa, native to the Central Coast of California.</title>
        <authorList>
            <person name="Guilliams M."/>
            <person name="Hasenstab-Lehman K."/>
            <person name="Meyer R."/>
            <person name="Mcevoy S."/>
        </authorList>
    </citation>
    <scope>NUCLEOTIDE SEQUENCE [LARGE SCALE GENOMIC DNA]</scope>
    <source>
        <tissue evidence="3">Leaf</tissue>
    </source>
</reference>
<proteinExistence type="predicted"/>
<evidence type="ECO:0000259" key="2">
    <source>
        <dbReference type="SMART" id="SM00597"/>
    </source>
</evidence>
<sequence length="775" mass="90003">MSILKFFSKSPSPSNLESSNSSSKFSKIDLDDLSPDPSERKPISSYNPNQRDEIRRYYLVKGPHQPKGLDRPWTDFGGKMRRFSEEWYESEYGNWLEYSKKEDKVYCLYCYLFKESRQNDAYAIDGLRCWNKKEKLQKDVGERNSFHDIARKKVDALLNQAQSIHAAFERQTDKEKKDYRLRLTTSIKLVRALLNGGLSFRGHDESKNSIYKGHYLELLKLLGEINEEIGKVILDNAPKNCQMTAPSIQKEICSCFAEEVLKKIFEELGDEVFSILVDESRDVSNKEQMVVVLRYVDKLGNVKERFVGLVHVMETTSLSLKSGIDRLFARYNLSLDRVRGQGYDGASNMSGEFNGLKALILKENSSAYFVHCFAHQLQLVVVGLATKHHEIFKFFGEVSNLINVVSASCKRIDVGREKQRENLQLNPEVETGRGKNQELSLARPGDTRWSSHEKTLHRLIILFPVVIEVLEYIETSASDDAHKSQADGLEIYMKSFTFVFYLHMMKEILGITNKLCEALQKKDQDIVNACQLIRSTKAQLLDYRLEGFDSLLKDVTTFCDKYEIEVVKMEDEYVDPKNRRKKTNITNRHHYVVNNFNTVLDMQIQEYERRFNEVTTNLLMLMNCLSPCNSFSAFNKQNLLDLAGMYPYDFNIDEKDKLKYELGHYIYNMKDDTRFANLNGVGDLTKWMVETRKHIDYPLVYRLMKLSLVLPVATASVERSFSSMKHVKTDLRNRMGDGYMNDSCICFVERDLFQQVSVEDVMQRFQKMKSRRQQL</sequence>
<comment type="caution">
    <text evidence="3">The sequence shown here is derived from an EMBL/GenBank/DDBJ whole genome shotgun (WGS) entry which is preliminary data.</text>
</comment>
<gene>
    <name evidence="3" type="ORF">SSX86_016433</name>
</gene>
<keyword evidence="4" id="KW-1185">Reference proteome</keyword>
<dbReference type="InterPro" id="IPR012337">
    <property type="entry name" value="RNaseH-like_sf"/>
</dbReference>
<dbReference type="InterPro" id="IPR055298">
    <property type="entry name" value="AtLOH3-like"/>
</dbReference>
<dbReference type="InterPro" id="IPR025398">
    <property type="entry name" value="DUF4371"/>
</dbReference>
<dbReference type="GO" id="GO:0046983">
    <property type="term" value="F:protein dimerization activity"/>
    <property type="evidence" value="ECO:0007669"/>
    <property type="project" value="InterPro"/>
</dbReference>
<evidence type="ECO:0000313" key="4">
    <source>
        <dbReference type="Proteomes" id="UP001408789"/>
    </source>
</evidence>
<accession>A0AAP0CXZ4</accession>
<feature type="region of interest" description="Disordered" evidence="1">
    <location>
        <begin position="1"/>
        <end position="48"/>
    </location>
</feature>
<dbReference type="EMBL" id="JBCNJP010000017">
    <property type="protein sequence ID" value="KAK9065050.1"/>
    <property type="molecule type" value="Genomic_DNA"/>
</dbReference>
<dbReference type="SMART" id="SM00597">
    <property type="entry name" value="ZnF_TTF"/>
    <property type="match status" value="1"/>
</dbReference>
<name>A0AAP0CXZ4_9ASTR</name>
<feature type="compositionally biased region" description="Low complexity" evidence="1">
    <location>
        <begin position="7"/>
        <end position="25"/>
    </location>
</feature>
<dbReference type="Proteomes" id="UP001408789">
    <property type="component" value="Unassembled WGS sequence"/>
</dbReference>
<dbReference type="PANTHER" id="PTHR11697">
    <property type="entry name" value="GENERAL TRANSCRIPTION FACTOR 2-RELATED ZINC FINGER PROTEIN"/>
    <property type="match status" value="1"/>
</dbReference>
<dbReference type="AlphaFoldDB" id="A0AAP0CXZ4"/>